<dbReference type="PROSITE" id="PS51733">
    <property type="entry name" value="BPL_LPL_CATALYTIC"/>
    <property type="match status" value="1"/>
</dbReference>
<dbReference type="OrthoDB" id="9787061at2"/>
<evidence type="ECO:0000313" key="12">
    <source>
        <dbReference type="Proteomes" id="UP000294881"/>
    </source>
</evidence>
<feature type="binding site" evidence="5 8">
    <location>
        <begin position="183"/>
        <end position="185"/>
    </location>
    <ligand>
        <name>substrate</name>
    </ligand>
</feature>
<dbReference type="PANTHER" id="PTHR10993:SF7">
    <property type="entry name" value="LIPOYLTRANSFERASE 2, MITOCHONDRIAL-RELATED"/>
    <property type="match status" value="1"/>
</dbReference>
<dbReference type="InterPro" id="IPR020605">
    <property type="entry name" value="Octanoyltransferase_CS"/>
</dbReference>
<dbReference type="EC" id="2.3.1.181" evidence="5 6"/>
<dbReference type="GO" id="GO:0005737">
    <property type="term" value="C:cytoplasm"/>
    <property type="evidence" value="ECO:0007669"/>
    <property type="project" value="UniProtKB-SubCell"/>
</dbReference>
<dbReference type="Pfam" id="PF21948">
    <property type="entry name" value="LplA-B_cat"/>
    <property type="match status" value="1"/>
</dbReference>
<keyword evidence="3 5" id="KW-0012">Acyltransferase</keyword>
<dbReference type="SUPFAM" id="SSF55681">
    <property type="entry name" value="Class II aaRS and biotin synthetases"/>
    <property type="match status" value="1"/>
</dbReference>
<dbReference type="Proteomes" id="UP000294881">
    <property type="component" value="Unassembled WGS sequence"/>
</dbReference>
<feature type="domain" description="BPL/LPL catalytic" evidence="10">
    <location>
        <begin position="64"/>
        <end position="252"/>
    </location>
</feature>
<dbReference type="InterPro" id="IPR000544">
    <property type="entry name" value="Octanoyltransferase"/>
</dbReference>
<comment type="caution">
    <text evidence="11">The sequence shown here is derived from an EMBL/GenBank/DDBJ whole genome shotgun (WGS) entry which is preliminary data.</text>
</comment>
<comment type="function">
    <text evidence="4 5 6">Catalyzes the transfer of endogenously produced octanoic acid from octanoyl-acyl-carrier-protein onto the lipoyl domains of lipoate-dependent enzymes. Lipoyl-ACP can also act as a substrate although octanoyl-ACP is likely to be the physiological substrate.</text>
</comment>
<dbReference type="NCBIfam" id="NF010921">
    <property type="entry name" value="PRK14341.1"/>
    <property type="match status" value="1"/>
</dbReference>
<evidence type="ECO:0000256" key="5">
    <source>
        <dbReference type="HAMAP-Rule" id="MF_00013"/>
    </source>
</evidence>
<comment type="pathway">
    <text evidence="1 5 6">Protein modification; protein lipoylation via endogenous pathway; protein N(6)-(lipoyl)lysine from octanoyl-[acyl-carrier-protein]: step 1/2.</text>
</comment>
<evidence type="ECO:0000256" key="6">
    <source>
        <dbReference type="PIRNR" id="PIRNR016262"/>
    </source>
</evidence>
<reference evidence="11 12" key="1">
    <citation type="submission" date="2019-03" db="EMBL/GenBank/DDBJ databases">
        <title>Genomic Encyclopedia of Type Strains, Phase IV (KMG-IV): sequencing the most valuable type-strain genomes for metagenomic binning, comparative biology and taxonomic classification.</title>
        <authorList>
            <person name="Goeker M."/>
        </authorList>
    </citation>
    <scope>NUCLEOTIDE SEQUENCE [LARGE SCALE GENOMIC DNA]</scope>
    <source>
        <strain evidence="11 12">DSM 22958</strain>
    </source>
</reference>
<evidence type="ECO:0000256" key="8">
    <source>
        <dbReference type="PIRSR" id="PIRSR016262-2"/>
    </source>
</evidence>
<dbReference type="GO" id="GO:0009249">
    <property type="term" value="P:protein lipoylation"/>
    <property type="evidence" value="ECO:0007669"/>
    <property type="project" value="InterPro"/>
</dbReference>
<dbReference type="Gene3D" id="3.30.930.10">
    <property type="entry name" value="Bira Bifunctional Protein, Domain 2"/>
    <property type="match status" value="1"/>
</dbReference>
<feature type="active site" description="Acyl-thioester intermediate" evidence="5 7">
    <location>
        <position position="214"/>
    </location>
</feature>
<evidence type="ECO:0000259" key="10">
    <source>
        <dbReference type="PROSITE" id="PS51733"/>
    </source>
</evidence>
<sequence>MGEAKNIFSETGVGQAQGVAETDTHGFQAGAGAPPVEWLVSDGLVAYEDAVAFMEDRVARIAAGEARELAWLVEHPPLYTAGTSAKAEDLVAPGRFPVFETGRGGQFTYHGPGQRVVYVMLDLKRRRPDVRAFVCALEAWLIGTLASFNITGERRQGRVGVWVRRPEKAPLPDGTMREDKVAAIGIRLRRWVSFHGVSLNVEPELEHFSGIVPCGVQGHGVASLVELGIPVTMPEVDHVLRQQFESVFGPTMRA</sequence>
<evidence type="ECO:0000256" key="7">
    <source>
        <dbReference type="PIRSR" id="PIRSR016262-1"/>
    </source>
</evidence>
<comment type="similarity">
    <text evidence="5 6">Belongs to the LipB family.</text>
</comment>
<keyword evidence="12" id="KW-1185">Reference proteome</keyword>
<dbReference type="PROSITE" id="PS01313">
    <property type="entry name" value="LIPB"/>
    <property type="match status" value="1"/>
</dbReference>
<keyword evidence="5" id="KW-0963">Cytoplasm</keyword>
<evidence type="ECO:0000256" key="1">
    <source>
        <dbReference type="ARBA" id="ARBA00004821"/>
    </source>
</evidence>
<dbReference type="NCBIfam" id="TIGR00214">
    <property type="entry name" value="lipB"/>
    <property type="match status" value="1"/>
</dbReference>
<dbReference type="InterPro" id="IPR045864">
    <property type="entry name" value="aa-tRNA-synth_II/BPL/LPL"/>
</dbReference>
<comment type="subcellular location">
    <subcellularLocation>
        <location evidence="5">Cytoplasm</location>
    </subcellularLocation>
</comment>
<dbReference type="HAMAP" id="MF_00013">
    <property type="entry name" value="LipB"/>
    <property type="match status" value="1"/>
</dbReference>
<feature type="binding site" evidence="5 8">
    <location>
        <begin position="103"/>
        <end position="110"/>
    </location>
    <ligand>
        <name>substrate</name>
    </ligand>
</feature>
<dbReference type="EMBL" id="SLWL01000005">
    <property type="protein sequence ID" value="TCO13804.1"/>
    <property type="molecule type" value="Genomic_DNA"/>
</dbReference>
<dbReference type="GO" id="GO:0033819">
    <property type="term" value="F:lipoyl(octanoyl) transferase activity"/>
    <property type="evidence" value="ECO:0007669"/>
    <property type="project" value="UniProtKB-EC"/>
</dbReference>
<protein>
    <recommendedName>
        <fullName evidence="5 6">Octanoyltransferase</fullName>
        <ecNumber evidence="5 6">2.3.1.181</ecNumber>
    </recommendedName>
    <alternativeName>
        <fullName evidence="5">Lipoate-protein ligase B</fullName>
    </alternativeName>
    <alternativeName>
        <fullName evidence="5">Lipoyl/octanoyl transferase</fullName>
    </alternativeName>
    <alternativeName>
        <fullName evidence="5">Octanoyl-[acyl-carrier-protein]-protein N-octanoyltransferase</fullName>
    </alternativeName>
</protein>
<gene>
    <name evidence="5" type="primary">lipB</name>
    <name evidence="11" type="ORF">EV666_105175</name>
</gene>
<evidence type="ECO:0000256" key="2">
    <source>
        <dbReference type="ARBA" id="ARBA00022679"/>
    </source>
</evidence>
<comment type="miscellaneous">
    <text evidence="5">In the reaction, the free carboxyl group of octanoic acid is attached via an amide linkage to the epsilon-amino group of a specific lysine residue of lipoyl domains of lipoate-dependent enzymes.</text>
</comment>
<dbReference type="CDD" id="cd16444">
    <property type="entry name" value="LipB"/>
    <property type="match status" value="1"/>
</dbReference>
<name>A0A4R2GWP9_9HYPH</name>
<evidence type="ECO:0000313" key="11">
    <source>
        <dbReference type="EMBL" id="TCO13804.1"/>
    </source>
</evidence>
<feature type="site" description="Lowers pKa of active site Cys" evidence="5 9">
    <location>
        <position position="180"/>
    </location>
</feature>
<evidence type="ECO:0000256" key="9">
    <source>
        <dbReference type="PIRSR" id="PIRSR016262-3"/>
    </source>
</evidence>
<evidence type="ECO:0000256" key="3">
    <source>
        <dbReference type="ARBA" id="ARBA00023315"/>
    </source>
</evidence>
<dbReference type="InterPro" id="IPR004143">
    <property type="entry name" value="BPL_LPL_catalytic"/>
</dbReference>
<feature type="binding site" evidence="5 8">
    <location>
        <begin position="196"/>
        <end position="198"/>
    </location>
    <ligand>
        <name>substrate</name>
    </ligand>
</feature>
<dbReference type="PIRSF" id="PIRSF016262">
    <property type="entry name" value="LPLase"/>
    <property type="match status" value="1"/>
</dbReference>
<dbReference type="UniPathway" id="UPA00538">
    <property type="reaction ID" value="UER00592"/>
</dbReference>
<evidence type="ECO:0000256" key="4">
    <source>
        <dbReference type="ARBA" id="ARBA00024732"/>
    </source>
</evidence>
<dbReference type="RefSeq" id="WP_132005872.1">
    <property type="nucleotide sequence ID" value="NZ_JBHUNN010000002.1"/>
</dbReference>
<accession>A0A4R2GWP9</accession>
<dbReference type="PANTHER" id="PTHR10993">
    <property type="entry name" value="OCTANOYLTRANSFERASE"/>
    <property type="match status" value="1"/>
</dbReference>
<organism evidence="11 12">
    <name type="scientific">Camelimonas lactis</name>
    <dbReference type="NCBI Taxonomy" id="659006"/>
    <lineage>
        <taxon>Bacteria</taxon>
        <taxon>Pseudomonadati</taxon>
        <taxon>Pseudomonadota</taxon>
        <taxon>Alphaproteobacteria</taxon>
        <taxon>Hyphomicrobiales</taxon>
        <taxon>Chelatococcaceae</taxon>
        <taxon>Camelimonas</taxon>
    </lineage>
</organism>
<dbReference type="NCBIfam" id="NF010925">
    <property type="entry name" value="PRK14345.1"/>
    <property type="match status" value="1"/>
</dbReference>
<dbReference type="AlphaFoldDB" id="A0A4R2GWP9"/>
<keyword evidence="2 5" id="KW-0808">Transferase</keyword>
<comment type="catalytic activity">
    <reaction evidence="5 6">
        <text>octanoyl-[ACP] + L-lysyl-[protein] = N(6)-octanoyl-L-lysyl-[protein] + holo-[ACP] + H(+)</text>
        <dbReference type="Rhea" id="RHEA:17665"/>
        <dbReference type="Rhea" id="RHEA-COMP:9636"/>
        <dbReference type="Rhea" id="RHEA-COMP:9685"/>
        <dbReference type="Rhea" id="RHEA-COMP:9752"/>
        <dbReference type="Rhea" id="RHEA-COMP:9928"/>
        <dbReference type="ChEBI" id="CHEBI:15378"/>
        <dbReference type="ChEBI" id="CHEBI:29969"/>
        <dbReference type="ChEBI" id="CHEBI:64479"/>
        <dbReference type="ChEBI" id="CHEBI:78463"/>
        <dbReference type="ChEBI" id="CHEBI:78809"/>
        <dbReference type="EC" id="2.3.1.181"/>
    </reaction>
</comment>
<proteinExistence type="inferred from homology"/>